<feature type="compositionally biased region" description="Basic and acidic residues" evidence="1">
    <location>
        <begin position="2618"/>
        <end position="2628"/>
    </location>
</feature>
<gene>
    <name evidence="3" type="ORF">BDN70DRAFT_824947</name>
</gene>
<feature type="region of interest" description="Disordered" evidence="1">
    <location>
        <begin position="2587"/>
        <end position="2641"/>
    </location>
</feature>
<feature type="compositionally biased region" description="Polar residues" evidence="1">
    <location>
        <begin position="3491"/>
        <end position="3501"/>
    </location>
</feature>
<evidence type="ECO:0000256" key="1">
    <source>
        <dbReference type="SAM" id="MobiDB-lite"/>
    </source>
</evidence>
<feature type="region of interest" description="Disordered" evidence="1">
    <location>
        <begin position="908"/>
        <end position="963"/>
    </location>
</feature>
<feature type="region of interest" description="Disordered" evidence="1">
    <location>
        <begin position="2985"/>
        <end position="3087"/>
    </location>
</feature>
<name>A0A9P6D5Q8_9AGAR</name>
<dbReference type="InterPro" id="IPR012965">
    <property type="entry name" value="Msb1/Mug8_dom"/>
</dbReference>
<accession>A0A9P6D5Q8</accession>
<feature type="compositionally biased region" description="Basic and acidic residues" evidence="1">
    <location>
        <begin position="2495"/>
        <end position="2507"/>
    </location>
</feature>
<dbReference type="InterPro" id="IPR037508">
    <property type="entry name" value="Msb1/Mug8"/>
</dbReference>
<comment type="caution">
    <text evidence="3">The sequence shown here is derived from an EMBL/GenBank/DDBJ whole genome shotgun (WGS) entry which is preliminary data.</text>
</comment>
<feature type="compositionally biased region" description="Low complexity" evidence="1">
    <location>
        <begin position="1053"/>
        <end position="1069"/>
    </location>
</feature>
<feature type="region of interest" description="Disordered" evidence="1">
    <location>
        <begin position="482"/>
        <end position="507"/>
    </location>
</feature>
<feature type="region of interest" description="Disordered" evidence="1">
    <location>
        <begin position="1806"/>
        <end position="1848"/>
    </location>
</feature>
<evidence type="ECO:0000259" key="2">
    <source>
        <dbReference type="Pfam" id="PF08101"/>
    </source>
</evidence>
<feature type="region of interest" description="Disordered" evidence="1">
    <location>
        <begin position="1039"/>
        <end position="1069"/>
    </location>
</feature>
<dbReference type="OrthoDB" id="3362494at2759"/>
<dbReference type="Pfam" id="PF08101">
    <property type="entry name" value="Msb1-Mug8_dom"/>
    <property type="match status" value="1"/>
</dbReference>
<feature type="domain" description="Meiotically up-regulated protein Msb1/Mug8" evidence="2">
    <location>
        <begin position="135"/>
        <end position="358"/>
    </location>
</feature>
<dbReference type="Proteomes" id="UP000807469">
    <property type="component" value="Unassembled WGS sequence"/>
</dbReference>
<feature type="region of interest" description="Disordered" evidence="1">
    <location>
        <begin position="3458"/>
        <end position="3501"/>
    </location>
</feature>
<feature type="region of interest" description="Disordered" evidence="1">
    <location>
        <begin position="1537"/>
        <end position="1619"/>
    </location>
</feature>
<dbReference type="Gene3D" id="1.10.555.10">
    <property type="entry name" value="Rho GTPase activation protein"/>
    <property type="match status" value="1"/>
</dbReference>
<feature type="region of interest" description="Disordered" evidence="1">
    <location>
        <begin position="1"/>
        <end position="25"/>
    </location>
</feature>
<feature type="compositionally biased region" description="Basic and acidic residues" evidence="1">
    <location>
        <begin position="1548"/>
        <end position="1557"/>
    </location>
</feature>
<feature type="region of interest" description="Disordered" evidence="1">
    <location>
        <begin position="727"/>
        <end position="753"/>
    </location>
</feature>
<feature type="region of interest" description="Disordered" evidence="1">
    <location>
        <begin position="2310"/>
        <end position="2335"/>
    </location>
</feature>
<feature type="compositionally biased region" description="Acidic residues" evidence="1">
    <location>
        <begin position="1605"/>
        <end position="1615"/>
    </location>
</feature>
<keyword evidence="4" id="KW-1185">Reference proteome</keyword>
<feature type="region of interest" description="Disordered" evidence="1">
    <location>
        <begin position="1469"/>
        <end position="1489"/>
    </location>
</feature>
<dbReference type="InterPro" id="IPR008936">
    <property type="entry name" value="Rho_GTPase_activation_prot"/>
</dbReference>
<feature type="compositionally biased region" description="Polar residues" evidence="1">
    <location>
        <begin position="2735"/>
        <end position="2750"/>
    </location>
</feature>
<proteinExistence type="predicted"/>
<sequence length="3501" mass="370762">MHSFLSKVFGRKKEDKETSPTTLAPGELLDGRFEAVSPNVSPSANHFLELDPPKTTNGQEIGFSLFRGKSRPSSPEVNQRKLDNLPHLSLNFRETKEELASRQLGFLSDTDLDTQGLLSDAVIGQRRLNPLEALVLIQACSKAITTRGLETLGIMHPHWYSSSADVQRRIISRYINSLNLQNSDTVASPSSLTSPTSLFESEIHFSRSPHDIAAVLRWGLRHLQIEGDSFGTDDGWYKAFLDAEAAAEYPPKAFSEKLAPHLPPAHLDLLTATLEIFSSLAAHAEANSTSGSKLSKMFGLWLLTARRVEDKDDWSSFYARWERTGRMLEHIFLARIRDESVDQRMPVRLLELVRTYPYTRGLSSPATDLPLLPRPRFTTPVFDALFVRIEIEFPKASLKPKSKMHPLNLLADAFSTQVAEGEFAELWAKITAASKDGSNPSPLSNIFADETIRFLSIIPDGRAAKSQDAKSPTFTLLQTSPMKKSFSEGNQEPPVASTSQHKRVMSEPVVSTPISPLVISDIGSDWAQFSSSGFLDSTPAIGPLVSTLFDTDIEKTVPPNPVSLSRKSSKRMKGSRKSIEVPRLSISENGVLGTAQAADVPPQETKPVVKASKLEIVQFDEAFIDFWSDSLLDPLTSTWPTFIICKFKSTLVPTLLYGPVVEGESQKTLKWLILEQVYTVKAPPPPPPAPVVTPVVVSTPAPETARPASPSFSVSGKKRFNFWSVSRTGSSSSVNSQKGKKRDNSPKVGEMGELIEEEVKPQASVSKGKKVEEQKPVVEEAPVQMKVEESKVQEAPVVEAKAEVAVTAAAAVAATAAVATVAVVATSAEEGVISEEPAGVKETNIAAPSEIPSVNGAANAQTEEIVAPKEEIPVVEETGADKEPAADVVTAAVDEVVPAEQIEAKELTLAPEPEQAAPPVAEVEPQAESVGVETEATAVVEGVAEEEVTPKDEVKVEEQAPPTEAVEIQEVVVPETAEHVVDVAPAAEDVSPDIPAVVEAENMTNVAEEVVEESAIPIAEPAAIELESAPSHDVEVAVGSAADVPEESKTQDEPVISPSGEEESVPPSEAPVVLESVPETVAAEISAKDVVDEIPVARDESLQFGAVEESAAAVDVENVEPMDEIVQQSETVQPVVEPATVKDESSQAAETPSVVESIPEDVAPTVEEVIVPATESAADADITTSELAVNDGVILQSSPEEPASSAETVSDGAPHSLEIVAEDVTSAAESKVTVPKAATEPVAETLVEGTAESVDVPEPKEDITESEPIIASVVEDEVRLSGPAIEDAAAPEVETAAGVATNESNIEEAAVASQSLAEPVTVVEIPPAEEPATALEEASIAPVGEVVTESDNVDIPEVAVVIEPSTEPVVEAEDTKPEIHSAEVVDNPSTRESITVVESIEEQPVAIQPETVVQPVPIEPETAVVQSDPLAEAKGQQANDIVEPDLADTATVGNVAPGGDGVTVEIPSESITESTSHDESISDSIPTNTGAQVISSVSNDDEIVLTSTEDATAAALPTSDVEPQLTNTDQTIEHLTEETSATTNGNLEHSEDVKHDDAESEEFTVVEHSPDVQNSATASPSVEATETHITPASADQGLPAAQDASLEEVEQEEVIPETRDEHLASVDVSGQMIQPASEDHAAEDPANLVSTTDEITATTIAVPSDSIEDSVLVEEPIIIEPSSQVHEEASAPGEPASQEEPVPVVVEEVVDANDVPSVDTIAASIALDVVEHAATDSEPIKTEAQEKVQPEFVAAEENPLVDSTRSDMSSAEPPTATDAEAVIASEVLVEQPTVTEQSVSEYNVDANASAEAAVPEETAQHPTIDEPQIELPPAERDEDAPSQSSALEKSIAIGETPMVAEDLGETVLESTLAQDQNSIAVEVSSAITEEIIPESIQAADPIPVFAIEEPIAENSVVGEAAVEESSEPVDEKIAESNIVDAVVEEATEHSTLSLKEPTIDEVAVEGPSAELEQSIVEPTVEEPSAELVIEKPTIDEQNAEVVDESKIAEPIVEAPIVEVSTTETVETLTNEEPSVENLVAEEPHEEVTIVEDQAIEGPVETSVKECPVENVAVDEFDEKAIVETPIIEESSIQRHEDYTQAAPLDSVEVAAEVNPAVVDTIVDEPTVTEPIVSETVVDESSTAIETSTTDPTTVESVADEPAAQPLVVPSVEELSAVERPESVPEAVAAESTLRDEQVIEQPVESSMHQETDDQPSLEQVTIEDAGIEQLPPQEALAVLNEPIQEEPAAESQDAVLEEPVVEAPVVLAEKIVEESVTDEPAVVNRIIEEESAVEMIPASTTIPAIADISSADAEEGDQDKTDDVLASNTSSVDDTAVPTEPIVETSTILASVQEEELESQIPELVNEENTQDVIHEASLEESVEPPPMASEEHIQDAQVESAPLDEIILEPVVLNDEKIEQPVILAESQEDVREVPIPAPVSDNTEEGQQQLEDATSREAEAIDVSTAVVSEPELSDAPIEIMLSQEDVSSSAVDEAKADEEVKTEEIFIEPPAVEGHAIEEPIVETKPVSEDFSSRAMDTSANTDQDVENVGVDAISAPSAEEVQPAAGETILDVDSIESTGVTVEELPVETLQDSPTSALPVQEEMPVSDALETEASEKNVEDRSHSIAPTTIISEEPTVVNDEVVEQPANHNEPHNVEVQESVPEIVEEPVSSAVDNTAGEVDSILVDVAQPQEEEKPVVVAASTLVEPTRESSSEPPVVTLENNAGVAGEASTSAEETVEQLSVEASATEEPVVDDKVITEPSLEEDVTNVVDAPVAVTAENAPGEQDIPTEDESINVAAEESVVENVGDAARLPVQESPVVPDILDKEETSEVVEEPILVESTGPETIVSEEPVQENVSAALVEETQAASAVSDVLEKEEADAVVEDITPSDSTCPATIPNEELIQEAVVEPALIEEEQVAAPNGNATIAMVDEQPPISPEETTADVIQDHPDEVQMEVDDEKVKERILPEELVEILASEISSELPVNVEPPTETPLANISEPSIEIPAAEAPLAQATTDSVAVTNEHSISEPSEEVSVKEAASSVVDAPVASPENVAEDVEISSSVPQEVKPSVEGSSSERAVVVADEPVIETVEDAPTSPLSIQEEVPVVPDVLEKEAAAETVDERIPSDSITPVTIVSDEPVEEFAPAPALVEEEVVAGSNGEVVIATTEEQPAISVEEAVDSTHLGEEPVSPHVEEVVEDTVEESAPSEAVVDVPTNDDINRPTPVDVAPAQTETPLASVSESVVENTPTIDAPSVEVAPLESVVVTDDISAADPGEAASVEVPAVAEHPIEVLPVEAEEQAPPEAPVVEEPTAEDLAPSDVIAPESLANGETIAPESAEQIVSPSGELAEDADVATAEVEVETEAFNGNGNGSGTHHGTTEIHKIEIPDIIHRSVSENISSSVLSPWSDDNTQVGELLSPLSPTTLVDEVLSVPVDLASKIENLVAGGNGHEVAPPEESSVTSKADLDIHTPAPIEDIHTATINTEEPTTL</sequence>
<feature type="compositionally biased region" description="Low complexity" evidence="1">
    <location>
        <begin position="910"/>
        <end position="942"/>
    </location>
</feature>
<reference evidence="3" key="1">
    <citation type="submission" date="2020-11" db="EMBL/GenBank/DDBJ databases">
        <authorList>
            <consortium name="DOE Joint Genome Institute"/>
            <person name="Ahrendt S."/>
            <person name="Riley R."/>
            <person name="Andreopoulos W."/>
            <person name="Labutti K."/>
            <person name="Pangilinan J."/>
            <person name="Ruiz-Duenas F.J."/>
            <person name="Barrasa J.M."/>
            <person name="Sanchez-Garcia M."/>
            <person name="Camarero S."/>
            <person name="Miyauchi S."/>
            <person name="Serrano A."/>
            <person name="Linde D."/>
            <person name="Babiker R."/>
            <person name="Drula E."/>
            <person name="Ayuso-Fernandez I."/>
            <person name="Pacheco R."/>
            <person name="Padilla G."/>
            <person name="Ferreira P."/>
            <person name="Barriuso J."/>
            <person name="Kellner H."/>
            <person name="Castanera R."/>
            <person name="Alfaro M."/>
            <person name="Ramirez L."/>
            <person name="Pisabarro A.G."/>
            <person name="Kuo A."/>
            <person name="Tritt A."/>
            <person name="Lipzen A."/>
            <person name="He G."/>
            <person name="Yan M."/>
            <person name="Ng V."/>
            <person name="Cullen D."/>
            <person name="Martin F."/>
            <person name="Rosso M.-N."/>
            <person name="Henrissat B."/>
            <person name="Hibbett D."/>
            <person name="Martinez A.T."/>
            <person name="Grigoriev I.V."/>
        </authorList>
    </citation>
    <scope>NUCLEOTIDE SEQUENCE</scope>
    <source>
        <strain evidence="3">CIRM-BRFM 674</strain>
    </source>
</reference>
<feature type="region of interest" description="Disordered" evidence="1">
    <location>
        <begin position="2425"/>
        <end position="2458"/>
    </location>
</feature>
<organism evidence="3 4">
    <name type="scientific">Pholiota conissans</name>
    <dbReference type="NCBI Taxonomy" id="109636"/>
    <lineage>
        <taxon>Eukaryota</taxon>
        <taxon>Fungi</taxon>
        <taxon>Dikarya</taxon>
        <taxon>Basidiomycota</taxon>
        <taxon>Agaricomycotina</taxon>
        <taxon>Agaricomycetes</taxon>
        <taxon>Agaricomycetidae</taxon>
        <taxon>Agaricales</taxon>
        <taxon>Agaricineae</taxon>
        <taxon>Strophariaceae</taxon>
        <taxon>Pholiota</taxon>
    </lineage>
</organism>
<protein>
    <recommendedName>
        <fullName evidence="2">Meiotically up-regulated protein Msb1/Mug8 domain-containing protein</fullName>
    </recommendedName>
</protein>
<feature type="region of interest" description="Disordered" evidence="1">
    <location>
        <begin position="2710"/>
        <end position="2776"/>
    </location>
</feature>
<feature type="compositionally biased region" description="Polar residues" evidence="1">
    <location>
        <begin position="3021"/>
        <end position="3033"/>
    </location>
</feature>
<feature type="compositionally biased region" description="Polar residues" evidence="1">
    <location>
        <begin position="2138"/>
        <end position="2155"/>
    </location>
</feature>
<dbReference type="PANTHER" id="PTHR28093">
    <property type="entry name" value="MORPHOGENESIS-RELATED PROTEIN MSB1"/>
    <property type="match status" value="1"/>
</dbReference>
<feature type="region of interest" description="Disordered" evidence="1">
    <location>
        <begin position="3212"/>
        <end position="3232"/>
    </location>
</feature>
<feature type="region of interest" description="Disordered" evidence="1">
    <location>
        <begin position="839"/>
        <end position="886"/>
    </location>
</feature>
<feature type="compositionally biased region" description="Polar residues" evidence="1">
    <location>
        <begin position="1571"/>
        <end position="1590"/>
    </location>
</feature>
<feature type="compositionally biased region" description="Low complexity" evidence="1">
    <location>
        <begin position="727"/>
        <end position="736"/>
    </location>
</feature>
<dbReference type="EMBL" id="MU155140">
    <property type="protein sequence ID" value="KAF9484794.1"/>
    <property type="molecule type" value="Genomic_DNA"/>
</dbReference>
<feature type="region of interest" description="Disordered" evidence="1">
    <location>
        <begin position="2175"/>
        <end position="2195"/>
    </location>
</feature>
<feature type="compositionally biased region" description="Basic and acidic residues" evidence="1">
    <location>
        <begin position="948"/>
        <end position="958"/>
    </location>
</feature>
<evidence type="ECO:0000313" key="4">
    <source>
        <dbReference type="Proteomes" id="UP000807469"/>
    </source>
</evidence>
<feature type="region of interest" description="Disordered" evidence="1">
    <location>
        <begin position="2136"/>
        <end position="2163"/>
    </location>
</feature>
<feature type="compositionally biased region" description="Polar residues" evidence="1">
    <location>
        <begin position="1538"/>
        <end position="1547"/>
    </location>
</feature>
<dbReference type="PANTHER" id="PTHR28093:SF1">
    <property type="entry name" value="MORPHOGENESIS-RELATED PROTEIN MSB1"/>
    <property type="match status" value="1"/>
</dbReference>
<evidence type="ECO:0000313" key="3">
    <source>
        <dbReference type="EMBL" id="KAF9484794.1"/>
    </source>
</evidence>
<feature type="compositionally biased region" description="Low complexity" evidence="1">
    <location>
        <begin position="3045"/>
        <end position="3059"/>
    </location>
</feature>
<feature type="region of interest" description="Disordered" evidence="1">
    <location>
        <begin position="2486"/>
        <end position="2549"/>
    </location>
</feature>